<dbReference type="InterPro" id="IPR000277">
    <property type="entry name" value="Cys/Met-Metab_PyrdxlP-dep_enz"/>
</dbReference>
<dbReference type="Gene3D" id="3.40.640.10">
    <property type="entry name" value="Type I PLP-dependent aspartate aminotransferase-like (Major domain)"/>
    <property type="match status" value="1"/>
</dbReference>
<dbReference type="GO" id="GO:0016846">
    <property type="term" value="F:carbon-sulfur lyase activity"/>
    <property type="evidence" value="ECO:0007669"/>
    <property type="project" value="TreeGrafter"/>
</dbReference>
<dbReference type="STRING" id="133412.A0A1R1X890"/>
<evidence type="ECO:0000313" key="5">
    <source>
        <dbReference type="EMBL" id="OMJ10818.1"/>
    </source>
</evidence>
<dbReference type="PANTHER" id="PTHR11808:SF35">
    <property type="entry name" value="CYSTATHIONINE GAMMA-SYNTHASE (AFU_ORTHOLOGUE AFUA_7G01590)"/>
    <property type="match status" value="1"/>
</dbReference>
<dbReference type="PANTHER" id="PTHR11808">
    <property type="entry name" value="TRANS-SULFURATION ENZYME FAMILY MEMBER"/>
    <property type="match status" value="1"/>
</dbReference>
<dbReference type="Pfam" id="PF01053">
    <property type="entry name" value="Cys_Met_Meta_PP"/>
    <property type="match status" value="1"/>
</dbReference>
<reference evidence="5" key="1">
    <citation type="submission" date="2017-01" db="EMBL/GenBank/DDBJ databases">
        <authorList>
            <person name="Mah S.A."/>
            <person name="Swanson W.J."/>
            <person name="Moy G.W."/>
            <person name="Vacquier V.D."/>
        </authorList>
    </citation>
    <scope>NUCLEOTIDE SEQUENCE [LARGE SCALE GENOMIC DNA]</scope>
    <source>
        <strain evidence="5">GSMNP</strain>
    </source>
</reference>
<evidence type="ECO:0000256" key="1">
    <source>
        <dbReference type="ARBA" id="ARBA00001933"/>
    </source>
</evidence>
<dbReference type="Proteomes" id="UP000187283">
    <property type="component" value="Unassembled WGS sequence"/>
</dbReference>
<comment type="cofactor">
    <cofactor evidence="1 4">
        <name>pyridoxal 5'-phosphate</name>
        <dbReference type="ChEBI" id="CHEBI:597326"/>
    </cofactor>
</comment>
<dbReference type="GO" id="GO:0019346">
    <property type="term" value="P:transsulfuration"/>
    <property type="evidence" value="ECO:0007669"/>
    <property type="project" value="InterPro"/>
</dbReference>
<sequence>MLHLDSNYRLKCFLYIKYNQLSCSTSTMVHNANSNKLHFNTSSLHADGHLVNGPDVSPAISTSSTYLFNKTEHGANNYGDDQIYEYSRYGTPTLARTEAVLGKICNGLATVHSSGLSSLLSLLIHYRPKRIVMKHGYFGCDNVIRIYRTLIPDAVVLGLDCEYKENDFVWLETPVNPTGEIEDIQYFANKAHAAGAILLVDSTFAPPPLCDPFKQGADVVMHSGTKYFGGHADVLCGVVVTKCAALNEALHRQRDVLGMVPGNLEAWLVLRSLRTLSLRVNQQSKTCQMLVSYLANAAKGCSLAETDGIPVGAVHDVRHASTQRFSPSFDVCAQHPNGFGPVFSILLSSQSQALFVARNLKLTTFATSLGSVSSLVDWRHGGDPTQDPRLLRVSIGLEDIEDLKRDWKNTIIASISATRSNKL</sequence>
<accession>A0A1R1X890</accession>
<dbReference type="OrthoDB" id="3512640at2759"/>
<feature type="modified residue" description="N6-(pyridoxal phosphate)lysine" evidence="3">
    <location>
        <position position="226"/>
    </location>
</feature>
<evidence type="ECO:0000256" key="3">
    <source>
        <dbReference type="PIRSR" id="PIRSR001434-2"/>
    </source>
</evidence>
<organism evidence="5 6">
    <name type="scientific">Smittium culicis</name>
    <dbReference type="NCBI Taxonomy" id="133412"/>
    <lineage>
        <taxon>Eukaryota</taxon>
        <taxon>Fungi</taxon>
        <taxon>Fungi incertae sedis</taxon>
        <taxon>Zoopagomycota</taxon>
        <taxon>Kickxellomycotina</taxon>
        <taxon>Harpellomycetes</taxon>
        <taxon>Harpellales</taxon>
        <taxon>Legeriomycetaceae</taxon>
        <taxon>Smittium</taxon>
    </lineage>
</organism>
<dbReference type="Gene3D" id="3.90.1150.10">
    <property type="entry name" value="Aspartate Aminotransferase, domain 1"/>
    <property type="match status" value="1"/>
</dbReference>
<dbReference type="PIRSF" id="PIRSF001434">
    <property type="entry name" value="CGS"/>
    <property type="match status" value="1"/>
</dbReference>
<evidence type="ECO:0000256" key="4">
    <source>
        <dbReference type="RuleBase" id="RU362118"/>
    </source>
</evidence>
<comment type="caution">
    <text evidence="5">The sequence shown here is derived from an EMBL/GenBank/DDBJ whole genome shotgun (WGS) entry which is preliminary data.</text>
</comment>
<keyword evidence="2 3" id="KW-0663">Pyridoxal phosphate</keyword>
<name>A0A1R1X890_9FUNG</name>
<dbReference type="SUPFAM" id="SSF53383">
    <property type="entry name" value="PLP-dependent transferases"/>
    <property type="match status" value="1"/>
</dbReference>
<proteinExistence type="inferred from homology"/>
<dbReference type="GO" id="GO:0030170">
    <property type="term" value="F:pyridoxal phosphate binding"/>
    <property type="evidence" value="ECO:0007669"/>
    <property type="project" value="InterPro"/>
</dbReference>
<comment type="similarity">
    <text evidence="4">Belongs to the trans-sulfuration enzymes family.</text>
</comment>
<dbReference type="AlphaFoldDB" id="A0A1R1X890"/>
<dbReference type="EMBL" id="LSSN01004827">
    <property type="protein sequence ID" value="OMJ10818.1"/>
    <property type="molecule type" value="Genomic_DNA"/>
</dbReference>
<dbReference type="GO" id="GO:0005737">
    <property type="term" value="C:cytoplasm"/>
    <property type="evidence" value="ECO:0007669"/>
    <property type="project" value="TreeGrafter"/>
</dbReference>
<dbReference type="InterPro" id="IPR015422">
    <property type="entry name" value="PyrdxlP-dep_Trfase_small"/>
</dbReference>
<gene>
    <name evidence="5" type="ORF">AYI70_g10091</name>
</gene>
<evidence type="ECO:0000313" key="6">
    <source>
        <dbReference type="Proteomes" id="UP000187283"/>
    </source>
</evidence>
<dbReference type="InterPro" id="IPR015421">
    <property type="entry name" value="PyrdxlP-dep_Trfase_major"/>
</dbReference>
<protein>
    <submittedName>
        <fullName evidence="5">Putative trans-sulfuration enzyme</fullName>
    </submittedName>
</protein>
<dbReference type="InterPro" id="IPR015424">
    <property type="entry name" value="PyrdxlP-dep_Trfase"/>
</dbReference>
<evidence type="ECO:0000256" key="2">
    <source>
        <dbReference type="ARBA" id="ARBA00022898"/>
    </source>
</evidence>
<keyword evidence="6" id="KW-1185">Reference proteome</keyword>